<dbReference type="Proteomes" id="UP001487305">
    <property type="component" value="Unassembled WGS sequence"/>
</dbReference>
<evidence type="ECO:0000313" key="12">
    <source>
        <dbReference type="EMBL" id="MEQ3363226.1"/>
    </source>
</evidence>
<dbReference type="NCBIfam" id="NF006830">
    <property type="entry name" value="PRK09355.1"/>
    <property type="match status" value="1"/>
</dbReference>
<comment type="pathway">
    <text evidence="3 11">Cofactor biosynthesis; thiamine diphosphate biosynthesis; 4-methyl-5-(2-phosphoethyl)-thiazole from 5-(2-hydroxyethyl)-4-methylthiazole: step 1/1.</text>
</comment>
<feature type="binding site" evidence="11">
    <location>
        <position position="174"/>
    </location>
    <ligand>
        <name>ATP</name>
        <dbReference type="ChEBI" id="CHEBI:30616"/>
    </ligand>
</feature>
<feature type="binding site" evidence="11">
    <location>
        <position position="121"/>
    </location>
    <ligand>
        <name>ATP</name>
        <dbReference type="ChEBI" id="CHEBI:30616"/>
    </ligand>
</feature>
<evidence type="ECO:0000256" key="7">
    <source>
        <dbReference type="ARBA" id="ARBA00022777"/>
    </source>
</evidence>
<dbReference type="CDD" id="cd01170">
    <property type="entry name" value="THZ_kinase"/>
    <property type="match status" value="1"/>
</dbReference>
<name>A0ABV1JDS2_9ACTN</name>
<dbReference type="InterPro" id="IPR029056">
    <property type="entry name" value="Ribokinase-like"/>
</dbReference>
<evidence type="ECO:0000256" key="4">
    <source>
        <dbReference type="ARBA" id="ARBA00022679"/>
    </source>
</evidence>
<comment type="function">
    <text evidence="11">Catalyzes the phosphorylation of the hydroxyl group of 4-methyl-5-beta-hydroxyethylthiazole (THZ).</text>
</comment>
<evidence type="ECO:0000256" key="8">
    <source>
        <dbReference type="ARBA" id="ARBA00022840"/>
    </source>
</evidence>
<evidence type="ECO:0000256" key="5">
    <source>
        <dbReference type="ARBA" id="ARBA00022723"/>
    </source>
</evidence>
<evidence type="ECO:0000256" key="10">
    <source>
        <dbReference type="ARBA" id="ARBA00022977"/>
    </source>
</evidence>
<keyword evidence="13" id="KW-1185">Reference proteome</keyword>
<dbReference type="Gene3D" id="3.40.1190.20">
    <property type="match status" value="1"/>
</dbReference>
<comment type="caution">
    <text evidence="12">The sequence shown here is derived from an EMBL/GenBank/DDBJ whole genome shotgun (WGS) entry which is preliminary data.</text>
</comment>
<keyword evidence="9 11" id="KW-0460">Magnesium</keyword>
<protein>
    <recommendedName>
        <fullName evidence="11">Hydroxyethylthiazole kinase</fullName>
        <ecNumber evidence="11">2.7.1.50</ecNumber>
    </recommendedName>
    <alternativeName>
        <fullName evidence="11">4-methyl-5-beta-hydroxyethylthiazole kinase</fullName>
        <shortName evidence="11">TH kinase</shortName>
        <shortName evidence="11">Thz kinase</shortName>
    </alternativeName>
</protein>
<evidence type="ECO:0000256" key="2">
    <source>
        <dbReference type="ARBA" id="ARBA00001946"/>
    </source>
</evidence>
<dbReference type="PRINTS" id="PR01099">
    <property type="entry name" value="HYETHTZKNASE"/>
</dbReference>
<evidence type="ECO:0000256" key="1">
    <source>
        <dbReference type="ARBA" id="ARBA00001771"/>
    </source>
</evidence>
<reference evidence="12 13" key="1">
    <citation type="submission" date="2024-04" db="EMBL/GenBank/DDBJ databases">
        <title>Human intestinal bacterial collection.</title>
        <authorList>
            <person name="Pauvert C."/>
            <person name="Hitch T.C.A."/>
            <person name="Clavel T."/>
        </authorList>
    </citation>
    <scope>NUCLEOTIDE SEQUENCE [LARGE SCALE GENOMIC DNA]</scope>
    <source>
        <strain evidence="12 13">CLA-KB-H42</strain>
    </source>
</reference>
<comment type="similarity">
    <text evidence="11">Belongs to the Thz kinase family.</text>
</comment>
<keyword evidence="6 11" id="KW-0547">Nucleotide-binding</keyword>
<comment type="catalytic activity">
    <reaction evidence="1 11">
        <text>5-(2-hydroxyethyl)-4-methylthiazole + ATP = 4-methyl-5-(2-phosphooxyethyl)-thiazole + ADP + H(+)</text>
        <dbReference type="Rhea" id="RHEA:24212"/>
        <dbReference type="ChEBI" id="CHEBI:15378"/>
        <dbReference type="ChEBI" id="CHEBI:17957"/>
        <dbReference type="ChEBI" id="CHEBI:30616"/>
        <dbReference type="ChEBI" id="CHEBI:58296"/>
        <dbReference type="ChEBI" id="CHEBI:456216"/>
        <dbReference type="EC" id="2.7.1.50"/>
    </reaction>
</comment>
<dbReference type="HAMAP" id="MF_00228">
    <property type="entry name" value="Thz_kinase"/>
    <property type="match status" value="1"/>
</dbReference>
<evidence type="ECO:0000256" key="3">
    <source>
        <dbReference type="ARBA" id="ARBA00004868"/>
    </source>
</evidence>
<feature type="binding site" evidence="11">
    <location>
        <position position="45"/>
    </location>
    <ligand>
        <name>substrate</name>
    </ligand>
</feature>
<keyword evidence="4 11" id="KW-0808">Transferase</keyword>
<evidence type="ECO:0000256" key="6">
    <source>
        <dbReference type="ARBA" id="ARBA00022741"/>
    </source>
</evidence>
<dbReference type="InterPro" id="IPR000417">
    <property type="entry name" value="Hyethyz_kinase"/>
</dbReference>
<sequence>MEQFALKNAVETVRASVPLVHNITNYVTVNDCANALLACGGSPIMSDEPEDVIDITSICGALAINIGTLNKRTIEAMFLAGERAAELGHPIVLDPVGAGASRLRTATAAELLDKLPIAVIRGNMSEAKALAGGAATTRGVDVCPDDAVTPENLAESAAFARDFAKKTGAVVAITGAIDIVTDGEEAYAVFNGSPVMGKITGAGCMLSCLCAAYAAANPGSMLDATVAAVSSMGLAGELAEKRMGSRDGNGSFRTYLLDALYRMDGEALEAAAKIERIER</sequence>
<feature type="binding site" evidence="11">
    <location>
        <position position="201"/>
    </location>
    <ligand>
        <name>substrate</name>
    </ligand>
</feature>
<evidence type="ECO:0000256" key="9">
    <source>
        <dbReference type="ARBA" id="ARBA00022842"/>
    </source>
</evidence>
<comment type="cofactor">
    <cofactor evidence="2 11">
        <name>Mg(2+)</name>
        <dbReference type="ChEBI" id="CHEBI:18420"/>
    </cofactor>
</comment>
<dbReference type="PIRSF" id="PIRSF000513">
    <property type="entry name" value="Thz_kinase"/>
    <property type="match status" value="1"/>
</dbReference>
<organism evidence="12 13">
    <name type="scientific">Raoultibacter massiliensis</name>
    <dbReference type="NCBI Taxonomy" id="1852371"/>
    <lineage>
        <taxon>Bacteria</taxon>
        <taxon>Bacillati</taxon>
        <taxon>Actinomycetota</taxon>
        <taxon>Coriobacteriia</taxon>
        <taxon>Eggerthellales</taxon>
        <taxon>Eggerthellaceae</taxon>
        <taxon>Raoultibacter</taxon>
    </lineage>
</organism>
<dbReference type="GO" id="GO:0004417">
    <property type="term" value="F:hydroxyethylthiazole kinase activity"/>
    <property type="evidence" value="ECO:0007669"/>
    <property type="project" value="UniProtKB-EC"/>
</dbReference>
<keyword evidence="10 11" id="KW-0784">Thiamine biosynthesis</keyword>
<evidence type="ECO:0000256" key="11">
    <source>
        <dbReference type="HAMAP-Rule" id="MF_00228"/>
    </source>
</evidence>
<keyword evidence="7 11" id="KW-0418">Kinase</keyword>
<gene>
    <name evidence="11 12" type="primary">thiM</name>
    <name evidence="12" type="ORF">AAA083_09595</name>
</gene>
<dbReference type="RefSeq" id="WP_102375961.1">
    <property type="nucleotide sequence ID" value="NZ_JBBNOP010000007.1"/>
</dbReference>
<accession>A0ABV1JDS2</accession>
<proteinExistence type="inferred from homology"/>
<keyword evidence="8 11" id="KW-0067">ATP-binding</keyword>
<dbReference type="Pfam" id="PF02110">
    <property type="entry name" value="HK"/>
    <property type="match status" value="1"/>
</dbReference>
<dbReference type="EMBL" id="JBBNOP010000007">
    <property type="protein sequence ID" value="MEQ3363226.1"/>
    <property type="molecule type" value="Genomic_DNA"/>
</dbReference>
<evidence type="ECO:0000313" key="13">
    <source>
        <dbReference type="Proteomes" id="UP001487305"/>
    </source>
</evidence>
<dbReference type="EC" id="2.7.1.50" evidence="11"/>
<dbReference type="NCBIfam" id="TIGR00694">
    <property type="entry name" value="thiM"/>
    <property type="match status" value="1"/>
</dbReference>
<dbReference type="SUPFAM" id="SSF53613">
    <property type="entry name" value="Ribokinase-like"/>
    <property type="match status" value="1"/>
</dbReference>
<keyword evidence="5 11" id="KW-0479">Metal-binding</keyword>